<evidence type="ECO:0000259" key="14">
    <source>
        <dbReference type="PROSITE" id="PS50110"/>
    </source>
</evidence>
<dbReference type="CDD" id="cd17584">
    <property type="entry name" value="REC_typeB_ARR-like"/>
    <property type="match status" value="1"/>
</dbReference>
<keyword evidence="9 11" id="KW-0804">Transcription</keyword>
<dbReference type="InterPro" id="IPR017053">
    <property type="entry name" value="Response_reg_B-typ_pln"/>
</dbReference>
<keyword evidence="8 11" id="KW-0010">Activator</keyword>
<evidence type="ECO:0000256" key="13">
    <source>
        <dbReference type="SAM" id="MobiDB-lite"/>
    </source>
</evidence>
<dbReference type="GO" id="GO:0005634">
    <property type="term" value="C:nucleus"/>
    <property type="evidence" value="ECO:0007669"/>
    <property type="project" value="UniProtKB-SubCell"/>
</dbReference>
<evidence type="ECO:0000256" key="7">
    <source>
        <dbReference type="ARBA" id="ARBA00023125"/>
    </source>
</evidence>
<feature type="domain" description="Response regulatory" evidence="14">
    <location>
        <begin position="22"/>
        <end position="137"/>
    </location>
</feature>
<dbReference type="PIRSF" id="PIRSF036392">
    <property type="entry name" value="RR_ARR_type-B"/>
    <property type="match status" value="1"/>
</dbReference>
<keyword evidence="6 11" id="KW-0805">Transcription regulation</keyword>
<gene>
    <name evidence="15" type="primary">EVM0000774.1</name>
</gene>
<keyword evidence="7 11" id="KW-0238">DNA-binding</keyword>
<feature type="compositionally biased region" description="Acidic residues" evidence="13">
    <location>
        <begin position="180"/>
        <end position="196"/>
    </location>
</feature>
<dbReference type="Gene3D" id="3.40.50.2300">
    <property type="match status" value="1"/>
</dbReference>
<keyword evidence="5 11" id="KW-0902">Two-component regulatory system</keyword>
<feature type="modified residue" description="4-aspartylphosphate" evidence="12">
    <location>
        <position position="73"/>
    </location>
</feature>
<evidence type="ECO:0000256" key="2">
    <source>
        <dbReference type="ARBA" id="ARBA00006015"/>
    </source>
</evidence>
<evidence type="ECO:0000256" key="8">
    <source>
        <dbReference type="ARBA" id="ARBA00023159"/>
    </source>
</evidence>
<evidence type="ECO:0000256" key="10">
    <source>
        <dbReference type="ARBA" id="ARBA00023242"/>
    </source>
</evidence>
<dbReference type="GO" id="GO:0000160">
    <property type="term" value="P:phosphorelay signal transduction system"/>
    <property type="evidence" value="ECO:0007669"/>
    <property type="project" value="UniProtKB-KW"/>
</dbReference>
<dbReference type="Gene3D" id="1.10.10.60">
    <property type="entry name" value="Homeodomain-like"/>
    <property type="match status" value="1"/>
</dbReference>
<evidence type="ECO:0000256" key="11">
    <source>
        <dbReference type="PIRNR" id="PIRNR036392"/>
    </source>
</evidence>
<proteinExistence type="inferred from homology"/>
<sequence length="626" mass="69925">MVVEDRSMVEDDFGEGFPVGMRVLAVDDDQTCLKVLEKFLLMCNYNVTTTTKSVEALELLREKRNMFDLVISDVNMPEMDGFKLLEQVRLEMDLPFIMLSGNDDRKRVMKGVMKGACDYLVKPIRIEDLKNIWQHVVRKKIESKDQNKGIITDRVCSQATSSENIANKNKMRGQKRKEQSDEEEAEAEENNGEENNEERSTRKKPRIVWNDELHKKFVSIVAQLGLDKAYPKKIRDLMNVEGLTRENVASHLQKFKLSLKETSKQARVDAALDPHLQKGSVGGYGDFCTLPGSRASLSSTLPTYASSDIFCRLNAPSNTPSNLNLRGMSSSALVPPLQSQNIPSFKQPMFSASESSRVLKGVQTSMEINQFQQNIYPFGNMYLSPTDDSSAFTVSSGFQDIKAKVNNASSSLSCISSNHLQTRNAGAFINHSSVGGDVVEQKPFNPATSGSYNFASDPYPLSEDFNNDQISHNSLNFASPGSHFRKSPVDFSSTRIIDVPFEEAMHYQDGLLGNVVKASCYTHQQNAGSSFNRTLDSLASSNGDTSSMVHSVPQTNSPLNTQMHQVEKFYSDARIMERDCFLEQLFALDGFIENSCLPLDDTIGEAVKQRINVLLFPQIQYAQSMN</sequence>
<dbReference type="EMBL" id="MW302362">
    <property type="protein sequence ID" value="QSD99516.1"/>
    <property type="molecule type" value="Genomic_DNA"/>
</dbReference>
<dbReference type="FunFam" id="1.10.10.60:FF:000007">
    <property type="entry name" value="Two-component response regulator"/>
    <property type="match status" value="1"/>
</dbReference>
<organism evidence="15">
    <name type="scientific">Melilotus albus</name>
    <name type="common">White sweet clover</name>
    <name type="synonym">Melilotus officinalis subsp. albus</name>
    <dbReference type="NCBI Taxonomy" id="47082"/>
    <lineage>
        <taxon>Eukaryota</taxon>
        <taxon>Viridiplantae</taxon>
        <taxon>Streptophyta</taxon>
        <taxon>Embryophyta</taxon>
        <taxon>Tracheophyta</taxon>
        <taxon>Spermatophyta</taxon>
        <taxon>Magnoliopsida</taxon>
        <taxon>eudicotyledons</taxon>
        <taxon>Gunneridae</taxon>
        <taxon>Pentapetalae</taxon>
        <taxon>rosids</taxon>
        <taxon>fabids</taxon>
        <taxon>Fabales</taxon>
        <taxon>Fabaceae</taxon>
        <taxon>Papilionoideae</taxon>
        <taxon>50 kb inversion clade</taxon>
        <taxon>NPAAA clade</taxon>
        <taxon>Hologalegina</taxon>
        <taxon>IRL clade</taxon>
        <taxon>Trifolieae</taxon>
        <taxon>Melilotus</taxon>
    </lineage>
</organism>
<protein>
    <recommendedName>
        <fullName evidence="11">Two-component response regulator</fullName>
    </recommendedName>
</protein>
<keyword evidence="3 12" id="KW-0597">Phosphoprotein</keyword>
<evidence type="ECO:0000256" key="1">
    <source>
        <dbReference type="ARBA" id="ARBA00004123"/>
    </source>
</evidence>
<evidence type="ECO:0000256" key="4">
    <source>
        <dbReference type="ARBA" id="ARBA00022864"/>
    </source>
</evidence>
<dbReference type="SMART" id="SM00448">
    <property type="entry name" value="REC"/>
    <property type="match status" value="1"/>
</dbReference>
<dbReference type="InterPro" id="IPR006447">
    <property type="entry name" value="Myb_dom_plants"/>
</dbReference>
<dbReference type="AlphaFoldDB" id="A0A896WCZ3"/>
<accession>A0A896WCZ3</accession>
<dbReference type="InterPro" id="IPR001789">
    <property type="entry name" value="Sig_transdc_resp-reg_receiver"/>
</dbReference>
<dbReference type="SUPFAM" id="SSF52172">
    <property type="entry name" value="CheY-like"/>
    <property type="match status" value="1"/>
</dbReference>
<dbReference type="GO" id="GO:0009736">
    <property type="term" value="P:cytokinin-activated signaling pathway"/>
    <property type="evidence" value="ECO:0007669"/>
    <property type="project" value="UniProtKB-KW"/>
</dbReference>
<evidence type="ECO:0000256" key="6">
    <source>
        <dbReference type="ARBA" id="ARBA00023015"/>
    </source>
</evidence>
<keyword evidence="4" id="KW-0932">Cytokinin signaling pathway</keyword>
<evidence type="ECO:0000256" key="12">
    <source>
        <dbReference type="PROSITE-ProRule" id="PRU00169"/>
    </source>
</evidence>
<feature type="region of interest" description="Disordered" evidence="13">
    <location>
        <begin position="162"/>
        <end position="202"/>
    </location>
</feature>
<dbReference type="InterPro" id="IPR045279">
    <property type="entry name" value="ARR-like"/>
</dbReference>
<dbReference type="InterPro" id="IPR011006">
    <property type="entry name" value="CheY-like_superfamily"/>
</dbReference>
<keyword evidence="10 11" id="KW-0539">Nucleus</keyword>
<reference evidence="15" key="1">
    <citation type="journal article" name="Plants (Basel)">
        <title>NAC and MYB Families and Lignin Biosynthesis-Related Members Identification and Expression Analysis in Melilotus albus.</title>
        <authorList>
            <person name="Chen L."/>
            <person name="Wu F."/>
            <person name="Zhang J."/>
        </authorList>
    </citation>
    <scope>NUCLEOTIDE SEQUENCE</scope>
</reference>
<comment type="function">
    <text evidence="11">Transcriptional activator that binds specific DNA sequence.</text>
</comment>
<evidence type="ECO:0000256" key="5">
    <source>
        <dbReference type="ARBA" id="ARBA00023012"/>
    </source>
</evidence>
<dbReference type="InterPro" id="IPR009057">
    <property type="entry name" value="Homeodomain-like_sf"/>
</dbReference>
<dbReference type="SUPFAM" id="SSF46689">
    <property type="entry name" value="Homeodomain-like"/>
    <property type="match status" value="1"/>
</dbReference>
<dbReference type="PANTHER" id="PTHR43874">
    <property type="entry name" value="TWO-COMPONENT RESPONSE REGULATOR"/>
    <property type="match status" value="1"/>
</dbReference>
<evidence type="ECO:0000256" key="9">
    <source>
        <dbReference type="ARBA" id="ARBA00023163"/>
    </source>
</evidence>
<dbReference type="GO" id="GO:0003677">
    <property type="term" value="F:DNA binding"/>
    <property type="evidence" value="ECO:0007669"/>
    <property type="project" value="UniProtKB-KW"/>
</dbReference>
<dbReference type="PANTHER" id="PTHR43874:SF205">
    <property type="entry name" value="TWO-COMPONENT RESPONSE REGULATOR ORR23"/>
    <property type="match status" value="1"/>
</dbReference>
<dbReference type="PROSITE" id="PS50110">
    <property type="entry name" value="RESPONSE_REGULATORY"/>
    <property type="match status" value="1"/>
</dbReference>
<evidence type="ECO:0000313" key="15">
    <source>
        <dbReference type="EMBL" id="QSD99516.1"/>
    </source>
</evidence>
<dbReference type="Pfam" id="PF00072">
    <property type="entry name" value="Response_reg"/>
    <property type="match status" value="1"/>
</dbReference>
<evidence type="ECO:0000256" key="3">
    <source>
        <dbReference type="ARBA" id="ARBA00022553"/>
    </source>
</evidence>
<dbReference type="NCBIfam" id="TIGR01557">
    <property type="entry name" value="myb_SHAQKYF"/>
    <property type="match status" value="1"/>
</dbReference>
<comment type="subcellular location">
    <subcellularLocation>
        <location evidence="1 11">Nucleus</location>
    </subcellularLocation>
</comment>
<name>A0A896WCZ3_MELAB</name>
<comment type="similarity">
    <text evidence="2">Belongs to the ARR family. Type-B subfamily.</text>
</comment>
<dbReference type="GO" id="GO:0003700">
    <property type="term" value="F:DNA-binding transcription factor activity"/>
    <property type="evidence" value="ECO:0007669"/>
    <property type="project" value="UniProtKB-UniRule"/>
</dbReference>